<dbReference type="Proteomes" id="UP000190162">
    <property type="component" value="Unassembled WGS sequence"/>
</dbReference>
<feature type="transmembrane region" description="Helical" evidence="1">
    <location>
        <begin position="124"/>
        <end position="147"/>
    </location>
</feature>
<name>A0A1T4VV36_9GAMM</name>
<feature type="non-terminal residue" evidence="2">
    <location>
        <position position="1"/>
    </location>
</feature>
<keyword evidence="3" id="KW-1185">Reference proteome</keyword>
<dbReference type="EMBL" id="FUXU01000106">
    <property type="protein sequence ID" value="SKA68852.1"/>
    <property type="molecule type" value="Genomic_DNA"/>
</dbReference>
<feature type="transmembrane region" description="Helical" evidence="1">
    <location>
        <begin position="328"/>
        <end position="350"/>
    </location>
</feature>
<evidence type="ECO:0000313" key="2">
    <source>
        <dbReference type="EMBL" id="SKA68852.1"/>
    </source>
</evidence>
<dbReference type="RefSeq" id="WP_244556690.1">
    <property type="nucleotide sequence ID" value="NZ_FUXU01000106.1"/>
</dbReference>
<keyword evidence="1" id="KW-1133">Transmembrane helix</keyword>
<reference evidence="3" key="1">
    <citation type="submission" date="2017-02" db="EMBL/GenBank/DDBJ databases">
        <authorList>
            <person name="Varghese N."/>
            <person name="Submissions S."/>
        </authorList>
    </citation>
    <scope>NUCLEOTIDE SEQUENCE [LARGE SCALE GENOMIC DNA]</scope>
    <source>
        <strain evidence="3">DSM 22720</strain>
    </source>
</reference>
<keyword evidence="1" id="KW-0472">Membrane</keyword>
<keyword evidence="1" id="KW-0812">Transmembrane</keyword>
<evidence type="ECO:0000256" key="1">
    <source>
        <dbReference type="SAM" id="Phobius"/>
    </source>
</evidence>
<gene>
    <name evidence="2" type="ORF">SAMN02745132_04354</name>
</gene>
<sequence length="529" mass="58656">DMRLRRLMGVADQIVASRFSSIDLSNKAFSALLAIATMYYQREALRLWLKSIWYRFPLIGVNARLSKRMGLNDQHWFNSEIEACNAFVKNYVENEADEEHYQQASIYLDKVGDKGVNPLKWYHWLGLSILVLIEAAGFAYVLAGFTLQDASESLQKEAAVAIALLISALLVKLTHAMGGELYCNQQIDKVRLRWQNSSNKTNIIEPDNAVSLKSLRNHIDDGAPGWQQMANRLDKVNAQFSKSWALTIVTVTFVAIVAIGATYVRGQVLEKLAIDEVQGASQTSSAPMFSNPFESGASSMPQEGVAAKKKAQEEAAAEKMDAHKKAGWTTFIILAVIFIAMQFYSIYLGFKTTFSGKESKEAYYFINKFDNVTSFMNYYAARQEAVARTAQRVLSHLQAKIASYAQKNSGETRVLNAATNSTNRNFNTFLYLQSELKNAKPMAITPAYQPEPTPEQAPATAATVAPVPAAQTPSAELSEDIIARVKQSDIEGIDDAVVLAAMREIKARATAEVETPEQRLARLQAAMEQ</sequence>
<feature type="transmembrane region" description="Helical" evidence="1">
    <location>
        <begin position="159"/>
        <end position="183"/>
    </location>
</feature>
<accession>A0A1T4VV36</accession>
<protein>
    <submittedName>
        <fullName evidence="2">Uncharacterized protein</fullName>
    </submittedName>
</protein>
<feature type="transmembrane region" description="Helical" evidence="1">
    <location>
        <begin position="244"/>
        <end position="264"/>
    </location>
</feature>
<dbReference type="AlphaFoldDB" id="A0A1T4VV36"/>
<proteinExistence type="predicted"/>
<evidence type="ECO:0000313" key="3">
    <source>
        <dbReference type="Proteomes" id="UP000190162"/>
    </source>
</evidence>
<organism evidence="2 3">
    <name type="scientific">Enterovibrio nigricans DSM 22720</name>
    <dbReference type="NCBI Taxonomy" id="1121868"/>
    <lineage>
        <taxon>Bacteria</taxon>
        <taxon>Pseudomonadati</taxon>
        <taxon>Pseudomonadota</taxon>
        <taxon>Gammaproteobacteria</taxon>
        <taxon>Vibrionales</taxon>
        <taxon>Vibrionaceae</taxon>
        <taxon>Enterovibrio</taxon>
    </lineage>
</organism>